<sequence length="118" mass="13055">MWNSGVSGFAGARAGVTPGVVRGETPTVAPVVEVTAVRQLLNELFDAQQDRKGQTVRETRDKLNAVREKMGDEPFKSMLNRLIEDADRKSLEFLKLLLRGWFPEGDEAGPSLSKAKNR</sequence>
<dbReference type="Proteomes" id="UP000814126">
    <property type="component" value="Unassembled WGS sequence"/>
</dbReference>
<dbReference type="GeneID" id="45488876"/>
<accession>A0AAP2S042</accession>
<evidence type="ECO:0000313" key="1">
    <source>
        <dbReference type="EMBL" id="MCF5654925.1"/>
    </source>
</evidence>
<evidence type="ECO:0000313" key="2">
    <source>
        <dbReference type="Proteomes" id="UP000814126"/>
    </source>
</evidence>
<name>A0AAP2S042_9PSED</name>
<proteinExistence type="predicted"/>
<reference evidence="1" key="1">
    <citation type="submission" date="2019-11" db="EMBL/GenBank/DDBJ databases">
        <title>Epiphytic Pseudomonas syringae from cherry orchards.</title>
        <authorList>
            <person name="Hulin M.T."/>
        </authorList>
    </citation>
    <scope>NUCLEOTIDE SEQUENCE</scope>
    <source>
        <strain evidence="1">PA-2-1F</strain>
    </source>
</reference>
<dbReference type="EMBL" id="WJZX01000018">
    <property type="protein sequence ID" value="MCF5654925.1"/>
    <property type="molecule type" value="Genomic_DNA"/>
</dbReference>
<dbReference type="AlphaFoldDB" id="A0AAP2S042"/>
<protein>
    <submittedName>
        <fullName evidence="1">Uncharacterized protein</fullName>
    </submittedName>
</protein>
<organism evidence="1 2">
    <name type="scientific">Pseudomonas poae</name>
    <dbReference type="NCBI Taxonomy" id="200451"/>
    <lineage>
        <taxon>Bacteria</taxon>
        <taxon>Pseudomonadati</taxon>
        <taxon>Pseudomonadota</taxon>
        <taxon>Gammaproteobacteria</taxon>
        <taxon>Pseudomonadales</taxon>
        <taxon>Pseudomonadaceae</taxon>
        <taxon>Pseudomonas</taxon>
    </lineage>
</organism>
<comment type="caution">
    <text evidence="1">The sequence shown here is derived from an EMBL/GenBank/DDBJ whole genome shotgun (WGS) entry which is preliminary data.</text>
</comment>
<gene>
    <name evidence="1" type="ORF">GIV46_07810</name>
</gene>
<dbReference type="RefSeq" id="WP_015372768.1">
    <property type="nucleotide sequence ID" value="NZ_CP142177.1"/>
</dbReference>